<dbReference type="Gene3D" id="2.60.40.4070">
    <property type="match status" value="1"/>
</dbReference>
<dbReference type="CDD" id="cd02258">
    <property type="entry name" value="Peptidase_C25_N"/>
    <property type="match status" value="1"/>
</dbReference>
<sequence length="1300" mass="146285">MKLSVKRNILLAIVFICNFFGAQTTQIQWQGSTELSYGTNKSVKLPSFANKELVFDNNQIYLQNTTKVAQDESYSITNLVWEKLQDSQRFDLDATLVTSEEEAEVNVQKNTFGEGFFLNLRIKAIKKEGNELKKLVSYTLKKEGKVLRANSSLNKILSTSVTNPLASGTFYKIKVDKSGVFKITSQFLRDNGINPSSINPKNFRIYGNGGLMLPEYNNFEYNGNKYYKMLQENAIEVVGEEDGRWDEGDYALFYAQGADGYAFYNRNNRKFDTRTDRPSHYKNIYEDNAYYFINFDIGAGKRISTTQDTTPTTDLITEYDAYQFINEDKNNLRGIGRLWVDDAFSSAKEVTFNLMDVPSDSRVKFRTRLIAKDAQSTKITLNIGSSTFEQSVSGQGGYNSILFLSSISSDTNKVTFNYTPNISANPNAVFYLDYAEIEYKQPLRFNGSQMNFRNFGIAETSGQNYGFQISSAEAIDRVWDVSDVTNVKNKKNLNSTNNIFTLAYLANNETFNNEFVAFKLDAAYTPSFVGRIENQNLHGLTDVDYLIITSSDFATEAKRLADYHTQKNGFKTAIVEPSKIYNEYSSGGQDITAIRNFISHLKNNGRLKYVLLLGDGSYDYKNRTGSNSNIVPTYESESSLDFNNSYVTDDYFVMTSPQRSTSLSNVLPDLPIGRILAKNITEAKIGIDKTLAYYNALPNQSTPFGEWRMNMDFVVDDDRDGGAPFHDEINSALVNLFETNTSDKKEYHIRKLYLDSFSPETTAGGQRFPQITQGINTAMGNSLFLFYFGHGGLNGWAQERVLTLNEVNQFNNFSSTYSRFPLVSTITCEFTLWDDPNTPSLGEILFKLKSGGPAMMITSSRELGVSYGRRFTNSFLESIFKKENAERFYTLGDAFLMAKNNFGVHPDHLKVNMLGDPAMRLSRPAPRIVIDQIEKPTQESLRGLDFVKIKGRVNTISGDLDEAFNGKIVANIFDKIQSKKTRNNDGGLTPILNYKEEGNPIVKTSGTVKNGVFEIEFYMPKDIDFSLGDGRLLLYADNKEMDVYQSKTVKIGGINPDGIKDNEPPKIKLFMNNTNFVNGGITNENPVFLACVTDDTGINATGAGIGHDITVILDGEVINTIVLNDFYTSGEGNGCVSPSLKDYQKGIVNYPFRNLKSGEHQLVFKVWDINNNSSTASLNFVVRPQAEENLVVKKLLNWPNPFTNKTYIQFEHNCPDVLEVGVQIYTITGKLVKTLRQTVSSEPFREGFRTGRQQIEWDGTDDYGANVGKGTYIYKVFVKSINQETCKGSSTQIEKMIILK</sequence>
<dbReference type="InterPro" id="IPR029030">
    <property type="entry name" value="Caspase-like_dom_sf"/>
</dbReference>
<dbReference type="GO" id="GO:0006508">
    <property type="term" value="P:proteolysis"/>
    <property type="evidence" value="ECO:0007669"/>
    <property type="project" value="InterPro"/>
</dbReference>
<feature type="chain" id="PRO_5012932995" description="Gingipain domain-containing protein" evidence="2">
    <location>
        <begin position="23"/>
        <end position="1300"/>
    </location>
</feature>
<accession>A0A1S7DVK2</accession>
<gene>
    <name evidence="4" type="ORF">AB406_2161</name>
</gene>
<dbReference type="SUPFAM" id="SSF52129">
    <property type="entry name" value="Caspase-like"/>
    <property type="match status" value="1"/>
</dbReference>
<dbReference type="NCBIfam" id="NF033707">
    <property type="entry name" value="T9SS_sortase"/>
    <property type="match status" value="1"/>
</dbReference>
<evidence type="ECO:0000313" key="5">
    <source>
        <dbReference type="Proteomes" id="UP000189883"/>
    </source>
</evidence>
<dbReference type="GO" id="GO:0008234">
    <property type="term" value="F:cysteine-type peptidase activity"/>
    <property type="evidence" value="ECO:0007669"/>
    <property type="project" value="InterPro"/>
</dbReference>
<keyword evidence="1 2" id="KW-0732">Signal</keyword>
<dbReference type="Pfam" id="PF01364">
    <property type="entry name" value="Peptidase_C25"/>
    <property type="match status" value="1"/>
</dbReference>
<dbReference type="InterPro" id="IPR029031">
    <property type="entry name" value="Gingipain_N_sf"/>
</dbReference>
<proteinExistence type="predicted"/>
<name>A0A1S7DVK2_RIEAN</name>
<dbReference type="InterPro" id="IPR001769">
    <property type="entry name" value="Gingipain"/>
</dbReference>
<evidence type="ECO:0000259" key="3">
    <source>
        <dbReference type="Pfam" id="PF01364"/>
    </source>
</evidence>
<dbReference type="EMBL" id="CP011859">
    <property type="protein sequence ID" value="AQY23098.1"/>
    <property type="molecule type" value="Genomic_DNA"/>
</dbReference>
<dbReference type="RefSeq" id="WP_079208295.1">
    <property type="nucleotide sequence ID" value="NZ_CP011859.1"/>
</dbReference>
<reference evidence="4 5" key="1">
    <citation type="submission" date="2015-06" db="EMBL/GenBank/DDBJ databases">
        <title>R. anatipestifer strain HXb2 is the most virulent strain so far, and the genome sequence would help us uncover the pathogenesis.</title>
        <authorList>
            <person name="Hu Q."/>
            <person name="Qi J."/>
            <person name="Bo H."/>
            <person name="Liu G."/>
            <person name="Tao M."/>
            <person name="Ding Y."/>
            <person name="Xue Y."/>
        </authorList>
    </citation>
    <scope>NUCLEOTIDE SEQUENCE [LARGE SCALE GENOMIC DNA]</scope>
    <source>
        <strain evidence="4 5">HXb2</strain>
    </source>
</reference>
<evidence type="ECO:0000256" key="2">
    <source>
        <dbReference type="SAM" id="SignalP"/>
    </source>
</evidence>
<evidence type="ECO:0000256" key="1">
    <source>
        <dbReference type="ARBA" id="ARBA00022729"/>
    </source>
</evidence>
<protein>
    <recommendedName>
        <fullName evidence="3">Gingipain domain-containing protein</fullName>
    </recommendedName>
</protein>
<dbReference type="Gene3D" id="3.40.50.1460">
    <property type="match status" value="1"/>
</dbReference>
<organism evidence="4 5">
    <name type="scientific">Riemerella anatipestifer</name>
    <name type="common">Moraxella anatipestifer</name>
    <dbReference type="NCBI Taxonomy" id="34085"/>
    <lineage>
        <taxon>Bacteria</taxon>
        <taxon>Pseudomonadati</taxon>
        <taxon>Bacteroidota</taxon>
        <taxon>Flavobacteriia</taxon>
        <taxon>Flavobacteriales</taxon>
        <taxon>Weeksellaceae</taxon>
        <taxon>Riemerella</taxon>
    </lineage>
</organism>
<feature type="signal peptide" evidence="2">
    <location>
        <begin position="1"/>
        <end position="22"/>
    </location>
</feature>
<dbReference type="Proteomes" id="UP000189883">
    <property type="component" value="Chromosome"/>
</dbReference>
<evidence type="ECO:0000313" key="4">
    <source>
        <dbReference type="EMBL" id="AQY23098.1"/>
    </source>
</evidence>
<dbReference type="Gene3D" id="3.40.50.10390">
    <property type="entry name" value="Gingipain r, domain 1"/>
    <property type="match status" value="1"/>
</dbReference>
<feature type="domain" description="Gingipain" evidence="3">
    <location>
        <begin position="545"/>
        <end position="921"/>
    </location>
</feature>